<dbReference type="AlphaFoldDB" id="A0A1H0T4Q7"/>
<evidence type="ECO:0000313" key="4">
    <source>
        <dbReference type="Proteomes" id="UP000186756"/>
    </source>
</evidence>
<dbReference type="Proteomes" id="UP000186756">
    <property type="component" value="Unassembled WGS sequence"/>
</dbReference>
<reference evidence="3 5" key="1">
    <citation type="submission" date="2016-10" db="EMBL/GenBank/DDBJ databases">
        <authorList>
            <person name="de Groot N.N."/>
        </authorList>
    </citation>
    <scope>NUCLEOTIDE SEQUENCE [LARGE SCALE GENOMIC DNA]</scope>
    <source>
        <strain evidence="3 5">BS3776</strain>
    </source>
</reference>
<evidence type="ECO:0000313" key="5">
    <source>
        <dbReference type="Proteomes" id="UP000198549"/>
    </source>
</evidence>
<reference evidence="1 6" key="4">
    <citation type="submission" date="2019-09" db="EMBL/GenBank/DDBJ databases">
        <title>Draft genome sequences of 48 bacterial type strains from the CCUG.</title>
        <authorList>
            <person name="Tunovic T."/>
            <person name="Pineiro-Iglesias B."/>
            <person name="Unosson C."/>
            <person name="Inganas E."/>
            <person name="Ohlen M."/>
            <person name="Cardew S."/>
            <person name="Jensie-Markopoulos S."/>
            <person name="Salva-Serra F."/>
            <person name="Jaen-Luchoro D."/>
            <person name="Karlsson R."/>
            <person name="Svensson-Stadler L."/>
            <person name="Chun J."/>
            <person name="Moore E."/>
        </authorList>
    </citation>
    <scope>NUCLEOTIDE SEQUENCE [LARGE SCALE GENOMIC DNA]</scope>
    <source>
        <strain evidence="1 6">CCUG 53116</strain>
    </source>
</reference>
<dbReference type="EMBL" id="LT629709">
    <property type="protein sequence ID" value="SDP48934.1"/>
    <property type="molecule type" value="Genomic_DNA"/>
</dbReference>
<dbReference type="EMBL" id="MSTQ01000037">
    <property type="protein sequence ID" value="OLT98734.1"/>
    <property type="molecule type" value="Genomic_DNA"/>
</dbReference>
<dbReference type="Proteomes" id="UP000198549">
    <property type="component" value="Chromosome I"/>
</dbReference>
<gene>
    <name evidence="2" type="ORF">BVK86_28755</name>
    <name evidence="1" type="ORF">F7R15_29050</name>
    <name evidence="3" type="ORF">SAMN04490202_4485</name>
</gene>
<evidence type="ECO:0000313" key="2">
    <source>
        <dbReference type="EMBL" id="OLT98734.1"/>
    </source>
</evidence>
<dbReference type="EMBL" id="VZPS01000038">
    <property type="protein sequence ID" value="KAB0479680.1"/>
    <property type="molecule type" value="Genomic_DNA"/>
</dbReference>
<protein>
    <submittedName>
        <fullName evidence="3">Uncharacterized protein</fullName>
    </submittedName>
</protein>
<reference evidence="4" key="2">
    <citation type="submission" date="2017-01" db="EMBL/GenBank/DDBJ databases">
        <authorList>
            <person name="Poblete-Castro I."/>
        </authorList>
    </citation>
    <scope>NUCLEOTIDE SEQUENCE [LARGE SCALE GENOMIC DNA]</scope>
    <source>
        <strain evidence="4">DSM 18361 / CCUG 53116 / MT1</strain>
    </source>
</reference>
<evidence type="ECO:0000313" key="1">
    <source>
        <dbReference type="EMBL" id="KAB0479680.1"/>
    </source>
</evidence>
<proteinExistence type="predicted"/>
<name>A0A1H0T4Q7_PSERE</name>
<accession>A0A1H0T4Q7</accession>
<evidence type="ECO:0000313" key="6">
    <source>
        <dbReference type="Proteomes" id="UP000460142"/>
    </source>
</evidence>
<dbReference type="Proteomes" id="UP000460142">
    <property type="component" value="Unassembled WGS sequence"/>
</dbReference>
<reference evidence="2" key="3">
    <citation type="submission" date="2017-01" db="EMBL/GenBank/DDBJ databases">
        <authorList>
            <person name="Mah S.A."/>
            <person name="Swanson W.J."/>
            <person name="Moy G.W."/>
            <person name="Vacquier V.D."/>
        </authorList>
    </citation>
    <scope>NUCLEOTIDE SEQUENCE [LARGE SCALE GENOMIC DNA]</scope>
    <source>
        <strain evidence="2">MT1</strain>
    </source>
</reference>
<dbReference type="OrthoDB" id="775526at2"/>
<evidence type="ECO:0000313" key="3">
    <source>
        <dbReference type="EMBL" id="SDP48934.1"/>
    </source>
</evidence>
<organism evidence="3 5">
    <name type="scientific">Pseudomonas reinekei</name>
    <dbReference type="NCBI Taxonomy" id="395598"/>
    <lineage>
        <taxon>Bacteria</taxon>
        <taxon>Pseudomonadati</taxon>
        <taxon>Pseudomonadota</taxon>
        <taxon>Gammaproteobacteria</taxon>
        <taxon>Pseudomonadales</taxon>
        <taxon>Pseudomonadaceae</taxon>
        <taxon>Pseudomonas</taxon>
    </lineage>
</organism>
<sequence>MITHVAITVSTNNTKEIAQLVCDNNLISITLALENGFNKTYTDLDFYRCFGQLRKDNPHIKFFCKGSKINVHPSSMSSQMTQGLKAYELVLGRPASLKDIIYIFDYDDENLTNDPSEQWEFYMHWINTEKSD</sequence>
<keyword evidence="4" id="KW-1185">Reference proteome</keyword>